<dbReference type="EC" id="2.1.1.37" evidence="1"/>
<dbReference type="PANTHER" id="PTHR10629:SF52">
    <property type="entry name" value="DNA (CYTOSINE-5)-METHYLTRANSFERASE 1"/>
    <property type="match status" value="1"/>
</dbReference>
<dbReference type="InterPro" id="IPR029063">
    <property type="entry name" value="SAM-dependent_MTases_sf"/>
</dbReference>
<dbReference type="InterPro" id="IPR050390">
    <property type="entry name" value="C5-Methyltransferase"/>
</dbReference>
<dbReference type="Gene3D" id="3.40.50.150">
    <property type="entry name" value="Vaccinia Virus protein VP39"/>
    <property type="match status" value="1"/>
</dbReference>
<dbReference type="GO" id="GO:0032259">
    <property type="term" value="P:methylation"/>
    <property type="evidence" value="ECO:0007669"/>
    <property type="project" value="UniProtKB-KW"/>
</dbReference>
<dbReference type="PROSITE" id="PS00094">
    <property type="entry name" value="C5_MTASE_1"/>
    <property type="match status" value="1"/>
</dbReference>
<sequence length="155" mass="18140">MIPEDFKNIEIIIGSPPCQEFSVANNNPNINKGMELIKEFLKWIEIINPKFWIMENVPQTTNYLKKRIKDFNFHRILVLNSANYGVPQKRKRCFAGKYGVPIPTHSKIGQINLLGEELKQWRTVLDAIGNIMDIKPNQSLELGWFENSKKWRKEI</sequence>
<accession>X1MG56</accession>
<dbReference type="PROSITE" id="PS51679">
    <property type="entry name" value="SAM_MT_C5"/>
    <property type="match status" value="1"/>
</dbReference>
<dbReference type="Pfam" id="PF00145">
    <property type="entry name" value="DNA_methylase"/>
    <property type="match status" value="1"/>
</dbReference>
<evidence type="ECO:0000256" key="1">
    <source>
        <dbReference type="ARBA" id="ARBA00011975"/>
    </source>
</evidence>
<keyword evidence="2" id="KW-0489">Methyltransferase</keyword>
<dbReference type="AlphaFoldDB" id="X1MG56"/>
<comment type="caution">
    <text evidence="5">The sequence shown here is derived from an EMBL/GenBank/DDBJ whole genome shotgun (WGS) entry which is preliminary data.</text>
</comment>
<protein>
    <recommendedName>
        <fullName evidence="1">DNA (cytosine-5-)-methyltransferase</fullName>
        <ecNumber evidence="1">2.1.1.37</ecNumber>
    </recommendedName>
</protein>
<dbReference type="InterPro" id="IPR001525">
    <property type="entry name" value="C5_MeTfrase"/>
</dbReference>
<evidence type="ECO:0000256" key="2">
    <source>
        <dbReference type="ARBA" id="ARBA00022603"/>
    </source>
</evidence>
<evidence type="ECO:0000256" key="3">
    <source>
        <dbReference type="ARBA" id="ARBA00022679"/>
    </source>
</evidence>
<proteinExistence type="predicted"/>
<dbReference type="EMBL" id="BARV01019379">
    <property type="protein sequence ID" value="GAI30263.1"/>
    <property type="molecule type" value="Genomic_DNA"/>
</dbReference>
<keyword evidence="4" id="KW-0949">S-adenosyl-L-methionine</keyword>
<name>X1MG56_9ZZZZ</name>
<dbReference type="SUPFAM" id="SSF53335">
    <property type="entry name" value="S-adenosyl-L-methionine-dependent methyltransferases"/>
    <property type="match status" value="1"/>
</dbReference>
<organism evidence="5">
    <name type="scientific">marine sediment metagenome</name>
    <dbReference type="NCBI Taxonomy" id="412755"/>
    <lineage>
        <taxon>unclassified sequences</taxon>
        <taxon>metagenomes</taxon>
        <taxon>ecological metagenomes</taxon>
    </lineage>
</organism>
<dbReference type="GO" id="GO:0003886">
    <property type="term" value="F:DNA (cytosine-5-)-methyltransferase activity"/>
    <property type="evidence" value="ECO:0007669"/>
    <property type="project" value="UniProtKB-EC"/>
</dbReference>
<gene>
    <name evidence="5" type="ORF">S06H3_32573</name>
</gene>
<reference evidence="5" key="1">
    <citation type="journal article" date="2014" name="Front. Microbiol.">
        <title>High frequency of phylogenetically diverse reductive dehalogenase-homologous genes in deep subseafloor sedimentary metagenomes.</title>
        <authorList>
            <person name="Kawai M."/>
            <person name="Futagami T."/>
            <person name="Toyoda A."/>
            <person name="Takaki Y."/>
            <person name="Nishi S."/>
            <person name="Hori S."/>
            <person name="Arai W."/>
            <person name="Tsubouchi T."/>
            <person name="Morono Y."/>
            <person name="Uchiyama I."/>
            <person name="Ito T."/>
            <person name="Fujiyama A."/>
            <person name="Inagaki F."/>
            <person name="Takami H."/>
        </authorList>
    </citation>
    <scope>NUCLEOTIDE SEQUENCE</scope>
    <source>
        <strain evidence="5">Expedition CK06-06</strain>
    </source>
</reference>
<dbReference type="InterPro" id="IPR018117">
    <property type="entry name" value="C5_DNA_meth_AS"/>
</dbReference>
<dbReference type="PANTHER" id="PTHR10629">
    <property type="entry name" value="CYTOSINE-SPECIFIC METHYLTRANSFERASE"/>
    <property type="match status" value="1"/>
</dbReference>
<evidence type="ECO:0000256" key="4">
    <source>
        <dbReference type="ARBA" id="ARBA00022691"/>
    </source>
</evidence>
<keyword evidence="3" id="KW-0808">Transferase</keyword>
<evidence type="ECO:0000313" key="5">
    <source>
        <dbReference type="EMBL" id="GAI30263.1"/>
    </source>
</evidence>